<dbReference type="AlphaFoldDB" id="A0A3Q8TVU3"/>
<evidence type="ECO:0000259" key="2">
    <source>
        <dbReference type="Pfam" id="PF18166"/>
    </source>
</evidence>
<accession>A0A3Q8TVU3</accession>
<evidence type="ECO:0000313" key="4">
    <source>
        <dbReference type="Proteomes" id="UP000268230"/>
    </source>
</evidence>
<feature type="domain" description="Predicted pPIWI-associating nuclease" evidence="1">
    <location>
        <begin position="12"/>
        <end position="144"/>
    </location>
</feature>
<reference evidence="3 4" key="1">
    <citation type="submission" date="2018-12" db="EMBL/GenBank/DDBJ databases">
        <authorList>
            <person name="Li S."/>
            <person name="Yang R."/>
            <person name="Chen G."/>
            <person name="Zou L."/>
            <person name="Zhang C."/>
            <person name="Chen Y."/>
            <person name="Liu Z."/>
            <person name="Li Y."/>
            <person name="Yan Y."/>
            <person name="Huang M."/>
            <person name="Chen T."/>
        </authorList>
    </citation>
    <scope>NUCLEOTIDE SEQUENCE [LARGE SCALE GENOMIC DNA]</scope>
    <source>
        <strain evidence="3 4">1257</strain>
    </source>
</reference>
<dbReference type="InterPro" id="IPR040556">
    <property type="entry name" value="pP_pnuc_1"/>
</dbReference>
<dbReference type="InterPro" id="IPR041584">
    <property type="entry name" value="Put_pPIWI_pnuc_2"/>
</dbReference>
<protein>
    <submittedName>
        <fullName evidence="3">Uncharacterized protein</fullName>
    </submittedName>
</protein>
<organism evidence="3 4">
    <name type="scientific">Pseudomonas entomophila</name>
    <dbReference type="NCBI Taxonomy" id="312306"/>
    <lineage>
        <taxon>Bacteria</taxon>
        <taxon>Pseudomonadati</taxon>
        <taxon>Pseudomonadota</taxon>
        <taxon>Gammaproteobacteria</taxon>
        <taxon>Pseudomonadales</taxon>
        <taxon>Pseudomonadaceae</taxon>
        <taxon>Pseudomonas</taxon>
    </lineage>
</organism>
<dbReference type="Proteomes" id="UP000268230">
    <property type="component" value="Chromosome"/>
</dbReference>
<name>A0A3Q8TVU3_9PSED</name>
<gene>
    <name evidence="3" type="ORF">EJA05_17850</name>
</gene>
<sequence length="307" mass="34841">MDERILKLLGDSQFERDLYEAAMFNLEDRRNKLRFHNFAFAMRELMGHTLARLAPDEDVQKCIWWKAKSKEVVHQVTRVERCVYATQGGLSNHYVERRLGLDFNPEHENLRDAVIRLNEYVHITPEVFQLEDDDIDRLSGETIEAVAGLMGCIQECRAAVAERLSDVIISEAAVNQVVSDSLDAVDELATHYSLEEVYVDSHEVSHITCDAVHIKVSGTVGVTLQWGSNSDLRNGDGAELDQSFDFTCELTCETPNPDPERLEFVENSVMVDTGDWYDQEDEWDYALESDVSADQGPLSAEDIQSDF</sequence>
<evidence type="ECO:0000313" key="3">
    <source>
        <dbReference type="EMBL" id="AZL69462.1"/>
    </source>
</evidence>
<dbReference type="OrthoDB" id="712022at2"/>
<evidence type="ECO:0000259" key="1">
    <source>
        <dbReference type="Pfam" id="PF18165"/>
    </source>
</evidence>
<feature type="domain" description="Predicted pPIWI-associating nuclease group 2" evidence="2">
    <location>
        <begin position="153"/>
        <end position="277"/>
    </location>
</feature>
<dbReference type="Pfam" id="PF18165">
    <property type="entry name" value="pP_pnuc_1"/>
    <property type="match status" value="1"/>
</dbReference>
<dbReference type="EMBL" id="CP034338">
    <property type="protein sequence ID" value="AZL69462.1"/>
    <property type="molecule type" value="Genomic_DNA"/>
</dbReference>
<proteinExistence type="predicted"/>
<dbReference type="Pfam" id="PF18166">
    <property type="entry name" value="pP_pnuc_2"/>
    <property type="match status" value="1"/>
</dbReference>
<dbReference type="KEGG" id="pory:EJA05_17850"/>